<dbReference type="PROSITE" id="PS51186">
    <property type="entry name" value="GNAT"/>
    <property type="match status" value="1"/>
</dbReference>
<proteinExistence type="predicted"/>
<dbReference type="InterPro" id="IPR000182">
    <property type="entry name" value="GNAT_dom"/>
</dbReference>
<dbReference type="GO" id="GO:0016410">
    <property type="term" value="F:N-acyltransferase activity"/>
    <property type="evidence" value="ECO:0007669"/>
    <property type="project" value="TreeGrafter"/>
</dbReference>
<dbReference type="Pfam" id="PF13523">
    <property type="entry name" value="Acetyltransf_8"/>
    <property type="match status" value="1"/>
</dbReference>
<evidence type="ECO:0000256" key="1">
    <source>
        <dbReference type="ARBA" id="ARBA00004924"/>
    </source>
</evidence>
<dbReference type="InterPro" id="IPR016181">
    <property type="entry name" value="Acyl_CoA_acyltransferase"/>
</dbReference>
<dbReference type="PANTHER" id="PTHR31438">
    <property type="entry name" value="LYSINE N-ACYLTRANSFERASE C17G9.06C-RELATED"/>
    <property type="match status" value="1"/>
</dbReference>
<dbReference type="Proteomes" id="UP000064920">
    <property type="component" value="Chromosome"/>
</dbReference>
<dbReference type="PATRIC" id="fig|1397108.4.peg.706"/>
<organism evidence="3 4">
    <name type="scientific">Celeribacter marinus</name>
    <dbReference type="NCBI Taxonomy" id="1397108"/>
    <lineage>
        <taxon>Bacteria</taxon>
        <taxon>Pseudomonadati</taxon>
        <taxon>Pseudomonadota</taxon>
        <taxon>Alphaproteobacteria</taxon>
        <taxon>Rhodobacterales</taxon>
        <taxon>Roseobacteraceae</taxon>
        <taxon>Celeribacter</taxon>
    </lineage>
</organism>
<dbReference type="GO" id="GO:0004190">
    <property type="term" value="F:aspartic-type endopeptidase activity"/>
    <property type="evidence" value="ECO:0007669"/>
    <property type="project" value="InterPro"/>
</dbReference>
<dbReference type="InterPro" id="IPR001969">
    <property type="entry name" value="Aspartic_peptidase_AS"/>
</dbReference>
<keyword evidence="4" id="KW-1185">Reference proteome</keyword>
<evidence type="ECO:0000313" key="4">
    <source>
        <dbReference type="Proteomes" id="UP000064920"/>
    </source>
</evidence>
<dbReference type="PANTHER" id="PTHR31438:SF1">
    <property type="entry name" value="LYSINE N-ACYLTRANSFERASE C17G9.06C-RELATED"/>
    <property type="match status" value="1"/>
</dbReference>
<sequence length="162" mass="18199">MIASKIYDFRRVTRDDVAMLCQWQARPHVRAWWGSTDPYTDEEINDPRVSRFIVSSQDHPFAFMQDYTVHGWDDHHFASLPNGARGIDQYIAEPDMVGVGHGTAFIGARVQALFDSGAPVIATDPHPDNHRAIAVYTKLGFRPAGPPQETKWGLILPMLAAR</sequence>
<keyword evidence="2" id="KW-0046">Antibiotic resistance</keyword>
<name>A0A0N7HI99_9RHOB</name>
<reference evidence="3 4" key="1">
    <citation type="submission" date="2015-05" db="EMBL/GenBank/DDBJ databases">
        <authorList>
            <person name="Wang D.B."/>
            <person name="Wang M."/>
        </authorList>
    </citation>
    <scope>NUCLEOTIDE SEQUENCE [LARGE SCALE GENOMIC DNA]</scope>
    <source>
        <strain evidence="3 4">IMCC 12053</strain>
    </source>
</reference>
<comment type="pathway">
    <text evidence="1">Siderophore biosynthesis.</text>
</comment>
<dbReference type="OrthoDB" id="9814648at2"/>
<dbReference type="GO" id="GO:0006508">
    <property type="term" value="P:proteolysis"/>
    <property type="evidence" value="ECO:0007669"/>
    <property type="project" value="InterPro"/>
</dbReference>
<accession>A0A0N7HI99</accession>
<evidence type="ECO:0000313" key="3">
    <source>
        <dbReference type="EMBL" id="ALI54629.1"/>
    </source>
</evidence>
<dbReference type="STRING" id="1397108.IMCC12053_681"/>
<keyword evidence="3" id="KW-0808">Transferase</keyword>
<dbReference type="GO" id="GO:0046677">
    <property type="term" value="P:response to antibiotic"/>
    <property type="evidence" value="ECO:0007669"/>
    <property type="project" value="UniProtKB-KW"/>
</dbReference>
<evidence type="ECO:0000256" key="2">
    <source>
        <dbReference type="ARBA" id="ARBA00023251"/>
    </source>
</evidence>
<dbReference type="KEGG" id="cmar:IMCC12053_681"/>
<protein>
    <submittedName>
        <fullName evidence="3">Aminoglycoside 6'-N-acetyltransferase</fullName>
    </submittedName>
</protein>
<dbReference type="GO" id="GO:0019290">
    <property type="term" value="P:siderophore biosynthetic process"/>
    <property type="evidence" value="ECO:0007669"/>
    <property type="project" value="InterPro"/>
</dbReference>
<dbReference type="AlphaFoldDB" id="A0A0N7HI99"/>
<gene>
    <name evidence="3" type="ORF">IMCC12053_681</name>
</gene>
<dbReference type="PROSITE" id="PS00141">
    <property type="entry name" value="ASP_PROTEASE"/>
    <property type="match status" value="1"/>
</dbReference>
<dbReference type="RefSeq" id="WP_062215710.1">
    <property type="nucleotide sequence ID" value="NZ_CP012023.1"/>
</dbReference>
<dbReference type="SUPFAM" id="SSF55729">
    <property type="entry name" value="Acyl-CoA N-acyltransferases (Nat)"/>
    <property type="match status" value="1"/>
</dbReference>
<dbReference type="Gene3D" id="3.40.630.30">
    <property type="match status" value="1"/>
</dbReference>
<dbReference type="InterPro" id="IPR019432">
    <property type="entry name" value="Acyltransferase_MbtK/IucB-like"/>
</dbReference>
<dbReference type="EMBL" id="CP012023">
    <property type="protein sequence ID" value="ALI54629.1"/>
    <property type="molecule type" value="Genomic_DNA"/>
</dbReference>
<dbReference type="SMART" id="SM01006">
    <property type="entry name" value="AlcB"/>
    <property type="match status" value="1"/>
</dbReference>